<keyword evidence="12" id="KW-0458">Lysosome</keyword>
<evidence type="ECO:0000256" key="1">
    <source>
        <dbReference type="ARBA" id="ARBA00000032"/>
    </source>
</evidence>
<evidence type="ECO:0000256" key="9">
    <source>
        <dbReference type="ARBA" id="ARBA00023136"/>
    </source>
</evidence>
<evidence type="ECO:0000256" key="5">
    <source>
        <dbReference type="ARBA" id="ARBA00022692"/>
    </source>
</evidence>
<dbReference type="Gene3D" id="3.40.50.1240">
    <property type="entry name" value="Phosphoglycerate mutase-like"/>
    <property type="match status" value="2"/>
</dbReference>
<dbReference type="GO" id="GO:0005765">
    <property type="term" value="C:lysosomal membrane"/>
    <property type="evidence" value="ECO:0007669"/>
    <property type="project" value="UniProtKB-SubCell"/>
</dbReference>
<evidence type="ECO:0000313" key="16">
    <source>
        <dbReference type="Proteomes" id="UP000824540"/>
    </source>
</evidence>
<keyword evidence="8" id="KW-1133">Transmembrane helix</keyword>
<evidence type="ECO:0000256" key="10">
    <source>
        <dbReference type="ARBA" id="ARBA00023157"/>
    </source>
</evidence>
<dbReference type="GO" id="GO:0043202">
    <property type="term" value="C:lysosomal lumen"/>
    <property type="evidence" value="ECO:0007669"/>
    <property type="project" value="UniProtKB-SubCell"/>
</dbReference>
<comment type="subcellular location">
    <subcellularLocation>
        <location evidence="2">Lysosome lumen</location>
    </subcellularLocation>
    <subcellularLocation>
        <location evidence="13">Lysosome membrane</location>
        <topology evidence="13">Single-pass membrane protein</topology>
        <orientation evidence="13">Lumenal side</orientation>
    </subcellularLocation>
</comment>
<dbReference type="PANTHER" id="PTHR11567">
    <property type="entry name" value="ACID PHOSPHATASE-RELATED"/>
    <property type="match status" value="1"/>
</dbReference>
<evidence type="ECO:0000256" key="13">
    <source>
        <dbReference type="ARBA" id="ARBA00037852"/>
    </source>
</evidence>
<comment type="similarity">
    <text evidence="3">Belongs to the histidine acid phosphatase family.</text>
</comment>
<evidence type="ECO:0000256" key="8">
    <source>
        <dbReference type="ARBA" id="ARBA00022989"/>
    </source>
</evidence>
<evidence type="ECO:0000256" key="4">
    <source>
        <dbReference type="ARBA" id="ARBA00012646"/>
    </source>
</evidence>
<comment type="caution">
    <text evidence="15">The sequence shown here is derived from an EMBL/GenBank/DDBJ whole genome shotgun (WGS) entry which is preliminary data.</text>
</comment>
<proteinExistence type="inferred from homology"/>
<sequence length="294" mass="33855">EGMRQHFELGQVLKKRYQGFLNETYNRHEIWVRSTDYDRTLMSAEANLAGMYPPDGSQVFNPSLDWQPIPVHTVPQSEEQLLSFPQPSCPRYEKLMNESRQTEAFLNMTRTYKAQHNLTAPDWVTPEVMTNLRKLKNFSFQLMFGVYKREEKCRLQGGILLHQIVKNISASAVPNHKKPLKMVVYSAHDTTMVALQSALNVFNGKQPPYAACHMFELFQEDNGSFSVAMFYRNDSSKEPYPLALPGCAQYCPLQEFISLINPVIPVNREQECQITAERKDTEQARAFLSLSWSC</sequence>
<dbReference type="InterPro" id="IPR033379">
    <property type="entry name" value="Acid_Pase_AS"/>
</dbReference>
<feature type="non-terminal residue" evidence="15">
    <location>
        <position position="1"/>
    </location>
</feature>
<organism evidence="15 16">
    <name type="scientific">Albula glossodonta</name>
    <name type="common">roundjaw bonefish</name>
    <dbReference type="NCBI Taxonomy" id="121402"/>
    <lineage>
        <taxon>Eukaryota</taxon>
        <taxon>Metazoa</taxon>
        <taxon>Chordata</taxon>
        <taxon>Craniata</taxon>
        <taxon>Vertebrata</taxon>
        <taxon>Euteleostomi</taxon>
        <taxon>Actinopterygii</taxon>
        <taxon>Neopterygii</taxon>
        <taxon>Teleostei</taxon>
        <taxon>Albuliformes</taxon>
        <taxon>Albulidae</taxon>
        <taxon>Albula</taxon>
    </lineage>
</organism>
<evidence type="ECO:0000256" key="2">
    <source>
        <dbReference type="ARBA" id="ARBA00004227"/>
    </source>
</evidence>
<feature type="non-terminal residue" evidence="15">
    <location>
        <position position="294"/>
    </location>
</feature>
<evidence type="ECO:0000313" key="15">
    <source>
        <dbReference type="EMBL" id="KAG9334524.1"/>
    </source>
</evidence>
<accession>A0A8T2N371</accession>
<keyword evidence="16" id="KW-1185">Reference proteome</keyword>
<evidence type="ECO:0000256" key="12">
    <source>
        <dbReference type="ARBA" id="ARBA00023228"/>
    </source>
</evidence>
<keyword evidence="7" id="KW-0378">Hydrolase</keyword>
<keyword evidence="10" id="KW-1015">Disulfide bond</keyword>
<comment type="catalytic activity">
    <reaction evidence="1">
        <text>a phosphate monoester + H2O = an alcohol + phosphate</text>
        <dbReference type="Rhea" id="RHEA:15017"/>
        <dbReference type="ChEBI" id="CHEBI:15377"/>
        <dbReference type="ChEBI" id="CHEBI:30879"/>
        <dbReference type="ChEBI" id="CHEBI:43474"/>
        <dbReference type="ChEBI" id="CHEBI:67140"/>
        <dbReference type="EC" id="3.1.3.2"/>
    </reaction>
</comment>
<name>A0A8T2N371_9TELE</name>
<dbReference type="PROSITE" id="PS00778">
    <property type="entry name" value="HIS_ACID_PHOSPHAT_2"/>
    <property type="match status" value="1"/>
</dbReference>
<keyword evidence="5" id="KW-0812">Transmembrane</keyword>
<dbReference type="GO" id="GO:0007040">
    <property type="term" value="P:lysosome organization"/>
    <property type="evidence" value="ECO:0007669"/>
    <property type="project" value="TreeGrafter"/>
</dbReference>
<keyword evidence="9" id="KW-0472">Membrane</keyword>
<dbReference type="SUPFAM" id="SSF53254">
    <property type="entry name" value="Phosphoglycerate mutase-like"/>
    <property type="match status" value="1"/>
</dbReference>
<dbReference type="CDD" id="cd07061">
    <property type="entry name" value="HP_HAP_like"/>
    <property type="match status" value="1"/>
</dbReference>
<dbReference type="Proteomes" id="UP000824540">
    <property type="component" value="Unassembled WGS sequence"/>
</dbReference>
<keyword evidence="6" id="KW-0732">Signal</keyword>
<keyword evidence="11" id="KW-0325">Glycoprotein</keyword>
<dbReference type="EMBL" id="JAFBMS010000146">
    <property type="protein sequence ID" value="KAG9334524.1"/>
    <property type="molecule type" value="Genomic_DNA"/>
</dbReference>
<dbReference type="AlphaFoldDB" id="A0A8T2N371"/>
<dbReference type="Pfam" id="PF00328">
    <property type="entry name" value="His_Phos_2"/>
    <property type="match status" value="2"/>
</dbReference>
<dbReference type="EC" id="3.1.3.2" evidence="4"/>
<evidence type="ECO:0000256" key="7">
    <source>
        <dbReference type="ARBA" id="ARBA00022801"/>
    </source>
</evidence>
<dbReference type="GO" id="GO:0003993">
    <property type="term" value="F:acid phosphatase activity"/>
    <property type="evidence" value="ECO:0007669"/>
    <property type="project" value="UniProtKB-EC"/>
</dbReference>
<protein>
    <recommendedName>
        <fullName evidence="14">Lysosomal acid phosphatase</fullName>
        <ecNumber evidence="4">3.1.3.2</ecNumber>
    </recommendedName>
</protein>
<dbReference type="OrthoDB" id="258392at2759"/>
<reference evidence="15" key="1">
    <citation type="thesis" date="2021" institute="BYU ScholarsArchive" country="Provo, UT, USA">
        <title>Applications of and Algorithms for Genome Assembly and Genomic Analyses with an Emphasis on Marine Teleosts.</title>
        <authorList>
            <person name="Pickett B.D."/>
        </authorList>
    </citation>
    <scope>NUCLEOTIDE SEQUENCE</scope>
    <source>
        <strain evidence="15">HI-2016</strain>
    </source>
</reference>
<evidence type="ECO:0000256" key="3">
    <source>
        <dbReference type="ARBA" id="ARBA00005375"/>
    </source>
</evidence>
<dbReference type="PANTHER" id="PTHR11567:SF180">
    <property type="entry name" value="LYSOSOMAL ACID PHOSPHATASE"/>
    <property type="match status" value="1"/>
</dbReference>
<evidence type="ECO:0000256" key="14">
    <source>
        <dbReference type="ARBA" id="ARBA00039422"/>
    </source>
</evidence>
<gene>
    <name evidence="15" type="ORF">JZ751_007523</name>
</gene>
<evidence type="ECO:0000256" key="11">
    <source>
        <dbReference type="ARBA" id="ARBA00023180"/>
    </source>
</evidence>
<dbReference type="InterPro" id="IPR050645">
    <property type="entry name" value="Histidine_acid_phosphatase"/>
</dbReference>
<dbReference type="InterPro" id="IPR029033">
    <property type="entry name" value="His_PPase_superfam"/>
</dbReference>
<dbReference type="InterPro" id="IPR000560">
    <property type="entry name" value="His_Pase_clade-2"/>
</dbReference>
<evidence type="ECO:0000256" key="6">
    <source>
        <dbReference type="ARBA" id="ARBA00022729"/>
    </source>
</evidence>